<proteinExistence type="predicted"/>
<name>A0A158JY57_9BURK</name>
<organism evidence="1 2">
    <name type="scientific">Caballeronia arvi</name>
    <dbReference type="NCBI Taxonomy" id="1777135"/>
    <lineage>
        <taxon>Bacteria</taxon>
        <taxon>Pseudomonadati</taxon>
        <taxon>Pseudomonadota</taxon>
        <taxon>Betaproteobacteria</taxon>
        <taxon>Burkholderiales</taxon>
        <taxon>Burkholderiaceae</taxon>
        <taxon>Caballeronia</taxon>
    </lineage>
</organism>
<evidence type="ECO:0000313" key="2">
    <source>
        <dbReference type="Proteomes" id="UP000055019"/>
    </source>
</evidence>
<evidence type="ECO:0000313" key="1">
    <source>
        <dbReference type="EMBL" id="SAL73802.1"/>
    </source>
</evidence>
<comment type="caution">
    <text evidence="1">The sequence shown here is derived from an EMBL/GenBank/DDBJ whole genome shotgun (WGS) entry which is preliminary data.</text>
</comment>
<dbReference type="EMBL" id="FCOM02000021">
    <property type="protein sequence ID" value="SAL73802.1"/>
    <property type="molecule type" value="Genomic_DNA"/>
</dbReference>
<keyword evidence="2" id="KW-1185">Reference proteome</keyword>
<dbReference type="Proteomes" id="UP000055019">
    <property type="component" value="Unassembled WGS sequence"/>
</dbReference>
<accession>A0A158JY57</accession>
<gene>
    <name evidence="1" type="ORF">AWB74_04548</name>
</gene>
<reference evidence="1" key="1">
    <citation type="submission" date="2016-01" db="EMBL/GenBank/DDBJ databases">
        <authorList>
            <person name="Peeters C."/>
        </authorList>
    </citation>
    <scope>NUCLEOTIDE SEQUENCE [LARGE SCALE GENOMIC DNA]</scope>
    <source>
        <strain evidence="1">LMG 29317</strain>
    </source>
</reference>
<protein>
    <submittedName>
        <fullName evidence="1">Uncharacterized protein</fullName>
    </submittedName>
</protein>
<sequence>MSAERKEVIEDTDAFEAEHAGKAFRKRMFQRSPRPDIRGKILPLRIRQRTTIELAVGRQRQRIEHDKRRRHHVIGQTRIQMLTKIASVDLGNQREIGYELLILRPLMPRTRDDHSLTHRRMTGELRFDLTKLDTKSTNLHLMIVAPEELQTAIGPIASEITRAIKTRAGNEGIVDKALCGQFRPIEITTRHTRATDVQLAHRADRREPTLRIEQIDRQIGNPNADRTVAVRAILARQRPVGHMHGRLGDAVHVDESRLLVRMTRVPRLEHRRIQRLATEDHVTQRSGRVVGLLRLNQRTKRARRLIKNGDALLLKQTQEVRREPGHMLRHDHQLAAITQRAPHFPYREIEGERVEQAPDIAFVETEPVLRRVEQTDDLRMLDHHALGLAGRTGRVDHISEMRRSDRRLRIVLRKRVIERCIGIEHGERSRVAERFAASCIGDQEAGRRVDEDMAQAFARVSRIERHIRAACLQYRQQRNHQADASLHAQRHPIFRADAQRDQMMGKPVGARIELRIRERLVLEDECDGIRHTPCLLLEQLMDAQIRRIRRGRIVPRLHEQVARVGRQHIELIDRRLRRFFERLCEARKRLFHIPAQLLGRQRRDGLRRESEAVAVVIDGERQRIVRALFRTEKLDAVEGLMLIGGALIVAIVQQRVEERRGSRNAAAALGEREWRMLMLQ</sequence>
<dbReference type="AlphaFoldDB" id="A0A158JY57"/>
<dbReference type="AntiFam" id="ANF00178">
    <property type="entry name" value="Shadow ORF (opposite dhbF)"/>
</dbReference>